<protein>
    <submittedName>
        <fullName evidence="3">Nif3-like dinuclear metal center hexameric protein</fullName>
    </submittedName>
</protein>
<keyword evidence="4" id="KW-1185">Reference proteome</keyword>
<gene>
    <name evidence="3" type="ORF">QTP81_10535</name>
</gene>
<comment type="caution">
    <text evidence="3">The sequence shown here is derived from an EMBL/GenBank/DDBJ whole genome shotgun (WGS) entry which is preliminary data.</text>
</comment>
<dbReference type="Pfam" id="PF01784">
    <property type="entry name" value="DUF34_NIF3"/>
    <property type="match status" value="1"/>
</dbReference>
<keyword evidence="2" id="KW-0479">Metal-binding</keyword>
<dbReference type="NCBIfam" id="TIGR00486">
    <property type="entry name" value="YbgI_SA1388"/>
    <property type="match status" value="1"/>
</dbReference>
<reference evidence="3 4" key="1">
    <citation type="submission" date="2023-06" db="EMBL/GenBank/DDBJ databases">
        <title>Alteromonas sp. ASW11-36 isolated from intertidal sand.</title>
        <authorList>
            <person name="Li Y."/>
        </authorList>
    </citation>
    <scope>NUCLEOTIDE SEQUENCE [LARGE SCALE GENOMIC DNA]</scope>
    <source>
        <strain evidence="3 4">ASW11-36</strain>
    </source>
</reference>
<dbReference type="Proteomes" id="UP001234343">
    <property type="component" value="Unassembled WGS sequence"/>
</dbReference>
<organism evidence="3 4">
    <name type="scientific">Alteromonas arenosi</name>
    <dbReference type="NCBI Taxonomy" id="3055817"/>
    <lineage>
        <taxon>Bacteria</taxon>
        <taxon>Pseudomonadati</taxon>
        <taxon>Pseudomonadota</taxon>
        <taxon>Gammaproteobacteria</taxon>
        <taxon>Alteromonadales</taxon>
        <taxon>Alteromonadaceae</taxon>
        <taxon>Alteromonas/Salinimonas group</taxon>
        <taxon>Alteromonas</taxon>
    </lineage>
</organism>
<evidence type="ECO:0000256" key="2">
    <source>
        <dbReference type="ARBA" id="ARBA00022723"/>
    </source>
</evidence>
<dbReference type="PANTHER" id="PTHR13799">
    <property type="entry name" value="NGG1 INTERACTING FACTOR 3"/>
    <property type="match status" value="1"/>
</dbReference>
<sequence length="253" mass="27864">MSLTNLELLHYLSELLKTSKIKDYCPNGLQVEGKTNIQKIVTGVTASQALIDAAIEYQADAILVHHGYFWKGEDPCLRGMKKRRLAALLAHDINLFAFHLPLDVHTEFGNNVQLAKRLSIDVGQGVDANDPFSVALRGRFKTPITHQQLVDRLRTELKTTVLSEGDPERIITTVAWCTGGGQGYIDAAADLGIDAFISGEVSEQTIHTAREMNIDFFAAGHHATERYGAKALGEHLAEKFELDVTFVDIPNPA</sequence>
<evidence type="ECO:0000313" key="4">
    <source>
        <dbReference type="Proteomes" id="UP001234343"/>
    </source>
</evidence>
<accession>A0ABT7SXW5</accession>
<proteinExistence type="inferred from homology"/>
<comment type="similarity">
    <text evidence="1">Belongs to the GTP cyclohydrolase I type 2/NIF3 family.</text>
</comment>
<evidence type="ECO:0000256" key="1">
    <source>
        <dbReference type="ARBA" id="ARBA00006964"/>
    </source>
</evidence>
<dbReference type="PANTHER" id="PTHR13799:SF14">
    <property type="entry name" value="GTP CYCLOHYDROLASE 1 TYPE 2 HOMOLOG"/>
    <property type="match status" value="1"/>
</dbReference>
<dbReference type="InterPro" id="IPR036069">
    <property type="entry name" value="DUF34/NIF3_sf"/>
</dbReference>
<dbReference type="RefSeq" id="WP_289365350.1">
    <property type="nucleotide sequence ID" value="NZ_JAUCBP010000007.1"/>
</dbReference>
<evidence type="ECO:0000313" key="3">
    <source>
        <dbReference type="EMBL" id="MDM7861035.1"/>
    </source>
</evidence>
<dbReference type="Gene3D" id="3.40.1390.30">
    <property type="entry name" value="NIF3 (NGG1p interacting factor 3)-like"/>
    <property type="match status" value="2"/>
</dbReference>
<dbReference type="InterPro" id="IPR002678">
    <property type="entry name" value="DUF34/NIF3"/>
</dbReference>
<name>A0ABT7SXW5_9ALTE</name>
<dbReference type="EMBL" id="JAUCBP010000007">
    <property type="protein sequence ID" value="MDM7861035.1"/>
    <property type="molecule type" value="Genomic_DNA"/>
</dbReference>
<dbReference type="SUPFAM" id="SSF102705">
    <property type="entry name" value="NIF3 (NGG1p interacting factor 3)-like"/>
    <property type="match status" value="1"/>
</dbReference>